<comment type="caution">
    <text evidence="10">The sequence shown here is derived from an EMBL/GenBank/DDBJ whole genome shotgun (WGS) entry which is preliminary data.</text>
</comment>
<dbReference type="RefSeq" id="WP_266086331.1">
    <property type="nucleotide sequence ID" value="NZ_RKLV01000003.1"/>
</dbReference>
<evidence type="ECO:0000313" key="10">
    <source>
        <dbReference type="EMBL" id="MCX2818487.1"/>
    </source>
</evidence>
<evidence type="ECO:0000256" key="5">
    <source>
        <dbReference type="ARBA" id="ARBA00023004"/>
    </source>
</evidence>
<dbReference type="InterPro" id="IPR058560">
    <property type="entry name" value="DNA_primase_C"/>
</dbReference>
<keyword evidence="3 7" id="KW-0235">DNA replication</keyword>
<dbReference type="InterPro" id="IPR023642">
    <property type="entry name" value="DNA_primase_lsu_PriL"/>
</dbReference>
<dbReference type="HAMAP" id="MF_00701">
    <property type="entry name" value="DNA_primase_lrg_arc"/>
    <property type="match status" value="1"/>
</dbReference>
<dbReference type="Pfam" id="PF04104">
    <property type="entry name" value="DNA_primase_lrg"/>
    <property type="match status" value="1"/>
</dbReference>
<feature type="binding site" evidence="7">
    <location>
        <position position="317"/>
    </location>
    <ligand>
        <name>[4Fe-4S] cluster</name>
        <dbReference type="ChEBI" id="CHEBI:49883"/>
    </ligand>
</feature>
<dbReference type="CDD" id="cd06560">
    <property type="entry name" value="PriL"/>
    <property type="match status" value="1"/>
</dbReference>
<name>A0A9Q4C236_9EURY</name>
<dbReference type="SUPFAM" id="SSF140914">
    <property type="entry name" value="PriB N-terminal domain-like"/>
    <property type="match status" value="1"/>
</dbReference>
<reference evidence="10" key="1">
    <citation type="submission" date="2022-09" db="EMBL/GenBank/DDBJ databases">
        <title>Haloadaptaus new haloarchaeum isolated from saline soil.</title>
        <authorList>
            <person name="Duran-Viseras A."/>
            <person name="Sanchez-Porro C."/>
            <person name="Ventosa A."/>
        </authorList>
    </citation>
    <scope>NUCLEOTIDE SEQUENCE</scope>
    <source>
        <strain evidence="10">F3-133</strain>
    </source>
</reference>
<gene>
    <name evidence="7" type="primary">priL</name>
    <name evidence="10" type="ORF">EGH25_03850</name>
</gene>
<dbReference type="PANTHER" id="PTHR10537:SF3">
    <property type="entry name" value="DNA PRIMASE LARGE SUBUNIT"/>
    <property type="match status" value="1"/>
</dbReference>
<protein>
    <recommendedName>
        <fullName evidence="7">DNA primase large subunit PriL</fullName>
    </recommendedName>
</protein>
<dbReference type="PANTHER" id="PTHR10537">
    <property type="entry name" value="DNA PRIMASE LARGE SUBUNIT"/>
    <property type="match status" value="1"/>
</dbReference>
<evidence type="ECO:0000256" key="7">
    <source>
        <dbReference type="HAMAP-Rule" id="MF_00701"/>
    </source>
</evidence>
<dbReference type="GO" id="GO:0003899">
    <property type="term" value="F:DNA-directed RNA polymerase activity"/>
    <property type="evidence" value="ECO:0007669"/>
    <property type="project" value="InterPro"/>
</dbReference>
<comment type="cofactor">
    <cofactor evidence="7">
        <name>[4Fe-4S] cluster</name>
        <dbReference type="ChEBI" id="CHEBI:49883"/>
    </cofactor>
    <text evidence="7">Binds 1 [4Fe-4S] cluster.</text>
</comment>
<keyword evidence="6 7" id="KW-0411">Iron-sulfur</keyword>
<dbReference type="GO" id="GO:1990077">
    <property type="term" value="C:primosome complex"/>
    <property type="evidence" value="ECO:0007669"/>
    <property type="project" value="UniProtKB-KW"/>
</dbReference>
<evidence type="ECO:0000256" key="2">
    <source>
        <dbReference type="ARBA" id="ARBA00022515"/>
    </source>
</evidence>
<dbReference type="GO" id="GO:0046872">
    <property type="term" value="F:metal ion binding"/>
    <property type="evidence" value="ECO:0007669"/>
    <property type="project" value="UniProtKB-KW"/>
</dbReference>
<comment type="similarity">
    <text evidence="7">Belongs to the eukaryotic-type primase large subunit family.</text>
</comment>
<feature type="binding site" evidence="7">
    <location>
        <position position="326"/>
    </location>
    <ligand>
        <name>[4Fe-4S] cluster</name>
        <dbReference type="ChEBI" id="CHEBI:49883"/>
    </ligand>
</feature>
<comment type="subunit">
    <text evidence="7">Heterodimer of a small subunit (PriS) and a large subunit (PriL).</text>
</comment>
<comment type="function">
    <text evidence="7">Regulatory subunit of DNA primase, an RNA polymerase that catalyzes the synthesis of short RNA molecules used as primers for DNA polymerase during DNA replication. Stabilizes and modulates the activity of the small subunit, increasing the rate of DNA synthesis, and conferring RNA synthesis capability. The DNA polymerase activity may enable DNA primase to also catalyze primer extension after primer synthesis. May also play a role in DNA repair.</text>
</comment>
<dbReference type="Proteomes" id="UP001149411">
    <property type="component" value="Unassembled WGS sequence"/>
</dbReference>
<feature type="region of interest" description="Disordered" evidence="8">
    <location>
        <begin position="102"/>
        <end position="123"/>
    </location>
</feature>
<evidence type="ECO:0000313" key="11">
    <source>
        <dbReference type="Proteomes" id="UP001149411"/>
    </source>
</evidence>
<proteinExistence type="inferred from homology"/>
<keyword evidence="11" id="KW-1185">Reference proteome</keyword>
<dbReference type="AlphaFoldDB" id="A0A9Q4C236"/>
<dbReference type="GO" id="GO:0006269">
    <property type="term" value="P:DNA replication, synthesis of primer"/>
    <property type="evidence" value="ECO:0007669"/>
    <property type="project" value="UniProtKB-UniRule"/>
</dbReference>
<dbReference type="Pfam" id="PF26466">
    <property type="entry name" value="DNA_primase_lrg_N"/>
    <property type="match status" value="1"/>
</dbReference>
<evidence type="ECO:0000259" key="9">
    <source>
        <dbReference type="Pfam" id="PF04104"/>
    </source>
</evidence>
<evidence type="ECO:0000256" key="6">
    <source>
        <dbReference type="ARBA" id="ARBA00023014"/>
    </source>
</evidence>
<organism evidence="10 11">
    <name type="scientific">Halorutilus salinus</name>
    <dbReference type="NCBI Taxonomy" id="2487751"/>
    <lineage>
        <taxon>Archaea</taxon>
        <taxon>Methanobacteriati</taxon>
        <taxon>Methanobacteriota</taxon>
        <taxon>Stenosarchaea group</taxon>
        <taxon>Halobacteria</taxon>
        <taxon>Halorutilales</taxon>
        <taxon>Halorutilaceae</taxon>
        <taxon>Halorutilus</taxon>
    </lineage>
</organism>
<evidence type="ECO:0000256" key="4">
    <source>
        <dbReference type="ARBA" id="ARBA00022723"/>
    </source>
</evidence>
<feature type="domain" description="DNA primase large subunit C-terminal" evidence="9">
    <location>
        <begin position="236"/>
        <end position="333"/>
    </location>
</feature>
<evidence type="ECO:0000256" key="1">
    <source>
        <dbReference type="ARBA" id="ARBA00022485"/>
    </source>
</evidence>
<feature type="binding site" evidence="7">
    <location>
        <position position="333"/>
    </location>
    <ligand>
        <name>[4Fe-4S] cluster</name>
        <dbReference type="ChEBI" id="CHEBI:49883"/>
    </ligand>
</feature>
<dbReference type="EMBL" id="RKLV01000003">
    <property type="protein sequence ID" value="MCX2818487.1"/>
    <property type="molecule type" value="Genomic_DNA"/>
</dbReference>
<dbReference type="GO" id="GO:0051539">
    <property type="term" value="F:4 iron, 4 sulfur cluster binding"/>
    <property type="evidence" value="ECO:0007669"/>
    <property type="project" value="UniProtKB-UniRule"/>
</dbReference>
<accession>A0A9Q4C236</accession>
<keyword evidence="2 7" id="KW-0639">Primosome</keyword>
<feature type="region of interest" description="Disordered" evidence="8">
    <location>
        <begin position="348"/>
        <end position="371"/>
    </location>
</feature>
<dbReference type="GO" id="GO:0006270">
    <property type="term" value="P:DNA replication initiation"/>
    <property type="evidence" value="ECO:0007669"/>
    <property type="project" value="TreeGrafter"/>
</dbReference>
<feature type="binding site" evidence="7">
    <location>
        <position position="245"/>
    </location>
    <ligand>
        <name>[4Fe-4S] cluster</name>
        <dbReference type="ChEBI" id="CHEBI:49883"/>
    </ligand>
</feature>
<keyword evidence="1 7" id="KW-0004">4Fe-4S</keyword>
<evidence type="ECO:0000256" key="3">
    <source>
        <dbReference type="ARBA" id="ARBA00022705"/>
    </source>
</evidence>
<evidence type="ECO:0000256" key="8">
    <source>
        <dbReference type="SAM" id="MobiDB-lite"/>
    </source>
</evidence>
<sequence>MVSTLLARYPFFEPAREEVAERADQLVDVVDDEVLGRAEERVTMALREGTTGDVGIPDGVPAHVELFSYPVARAVVSIVDEHPVTRRYAWAESVTARDRFRDDLSEEEKRRRSDKRDAKTAGGDGRRAVFNDVVDEFGLEVRREDDGVSMEVGDFLELASGMSDEEWKLVNREVTDGWVRVTRDDVLELSREAVRERVADGLPLFVPEEARDAVAPAVENVREVVADADITTEIDRVEETEFPPCMKTLLAEIREGEHLEHHSRFAITSFLTNIGMETDEIIETYEVNPGFGEEVTRYQTDHIRGDTGPTEYTCPSCSTMVTYGDCRNKDELCETISHPLGYYRKRLEALDDEEGDGGEDDEEGGDEDGQE</sequence>
<feature type="compositionally biased region" description="Acidic residues" evidence="8">
    <location>
        <begin position="350"/>
        <end position="371"/>
    </location>
</feature>
<keyword evidence="5 7" id="KW-0408">Iron</keyword>
<keyword evidence="4 7" id="KW-0479">Metal-binding</keyword>
<dbReference type="InterPro" id="IPR007238">
    <property type="entry name" value="DNA_primase_lsu_euk/arc"/>
</dbReference>